<comment type="caution">
    <text evidence="1">The sequence shown here is derived from an EMBL/GenBank/DDBJ whole genome shotgun (WGS) entry which is preliminary data.</text>
</comment>
<accession>A0A2A8D3Y3</accession>
<dbReference type="SUPFAM" id="SSF51735">
    <property type="entry name" value="NAD(P)-binding Rossmann-fold domains"/>
    <property type="match status" value="1"/>
</dbReference>
<name>A0A2A8D3Y3_9MICC</name>
<dbReference type="AlphaFoldDB" id="A0A2A8D3Y3"/>
<reference evidence="1" key="1">
    <citation type="submission" date="2017-10" db="EMBL/GenBank/DDBJ databases">
        <title>Kefir isolates.</title>
        <authorList>
            <person name="Kim Y."/>
            <person name="Blasche S."/>
        </authorList>
    </citation>
    <scope>NUCLEOTIDE SEQUENCE [LARGE SCALE GENOMIC DNA]</scope>
    <source>
        <strain evidence="1">OG2-2</strain>
    </source>
</reference>
<dbReference type="Gene3D" id="3.40.50.720">
    <property type="entry name" value="NAD(P)-binding Rossmann-like Domain"/>
    <property type="match status" value="1"/>
</dbReference>
<sequence>MHQVVSPSGYFSDMSAIAQMARCGRVYLLRPQGRLNPIHGADVAAYCLDKVESAQEGSYDIGGPEVLSWREVAQYAFEAVGRPAKITVIPPRLADGVVKGIGLIKPRVVDTLSFMLWGLTHDCVGEPTGTHSLREFYREQTQNL</sequence>
<protein>
    <submittedName>
        <fullName evidence="1">Uncharacterized protein</fullName>
    </submittedName>
</protein>
<dbReference type="Proteomes" id="UP000219947">
    <property type="component" value="Unassembled WGS sequence"/>
</dbReference>
<organism evidence="1 2">
    <name type="scientific">Rothia dentocariosa</name>
    <dbReference type="NCBI Taxonomy" id="2047"/>
    <lineage>
        <taxon>Bacteria</taxon>
        <taxon>Bacillati</taxon>
        <taxon>Actinomycetota</taxon>
        <taxon>Actinomycetes</taxon>
        <taxon>Micrococcales</taxon>
        <taxon>Micrococcaceae</taxon>
        <taxon>Rothia</taxon>
    </lineage>
</organism>
<evidence type="ECO:0000313" key="1">
    <source>
        <dbReference type="EMBL" id="PEN15503.1"/>
    </source>
</evidence>
<keyword evidence="2" id="KW-1185">Reference proteome</keyword>
<gene>
    <name evidence="1" type="ORF">CRM92_10460</name>
</gene>
<proteinExistence type="predicted"/>
<evidence type="ECO:0000313" key="2">
    <source>
        <dbReference type="Proteomes" id="UP000219947"/>
    </source>
</evidence>
<dbReference type="InterPro" id="IPR036291">
    <property type="entry name" value="NAD(P)-bd_dom_sf"/>
</dbReference>
<dbReference type="EMBL" id="PDEV01000006">
    <property type="protein sequence ID" value="PEN15503.1"/>
    <property type="molecule type" value="Genomic_DNA"/>
</dbReference>